<evidence type="ECO:0000313" key="2">
    <source>
        <dbReference type="Proteomes" id="UP001164250"/>
    </source>
</evidence>
<name>A0ACC1C1G0_9ROSI</name>
<reference evidence="2" key="1">
    <citation type="journal article" date="2023" name="G3 (Bethesda)">
        <title>Genome assembly and association tests identify interacting loci associated with vigor, precocity, and sex in interspecific pistachio rootstocks.</title>
        <authorList>
            <person name="Palmer W."/>
            <person name="Jacygrad E."/>
            <person name="Sagayaradj S."/>
            <person name="Cavanaugh K."/>
            <person name="Han R."/>
            <person name="Bertier L."/>
            <person name="Beede B."/>
            <person name="Kafkas S."/>
            <person name="Golino D."/>
            <person name="Preece J."/>
            <person name="Michelmore R."/>
        </authorList>
    </citation>
    <scope>NUCLEOTIDE SEQUENCE [LARGE SCALE GENOMIC DNA]</scope>
</reference>
<keyword evidence="2" id="KW-1185">Reference proteome</keyword>
<organism evidence="1 2">
    <name type="scientific">Pistacia atlantica</name>
    <dbReference type="NCBI Taxonomy" id="434234"/>
    <lineage>
        <taxon>Eukaryota</taxon>
        <taxon>Viridiplantae</taxon>
        <taxon>Streptophyta</taxon>
        <taxon>Embryophyta</taxon>
        <taxon>Tracheophyta</taxon>
        <taxon>Spermatophyta</taxon>
        <taxon>Magnoliopsida</taxon>
        <taxon>eudicotyledons</taxon>
        <taxon>Gunneridae</taxon>
        <taxon>Pentapetalae</taxon>
        <taxon>rosids</taxon>
        <taxon>malvids</taxon>
        <taxon>Sapindales</taxon>
        <taxon>Anacardiaceae</taxon>
        <taxon>Pistacia</taxon>
    </lineage>
</organism>
<protein>
    <submittedName>
        <fullName evidence="1">Uncharacterized protein</fullName>
    </submittedName>
</protein>
<evidence type="ECO:0000313" key="1">
    <source>
        <dbReference type="EMBL" id="KAJ0105793.1"/>
    </source>
</evidence>
<sequence>MIFSHTIFILIQINTQHHHPYLNQKENTNKIIQLAKIDSVVRFNPNHTDQIDVSDLCLPFLSHAQPTSLLLLPIFARSNHHPLF</sequence>
<dbReference type="Proteomes" id="UP001164250">
    <property type="component" value="Chromosome 2"/>
</dbReference>
<accession>A0ACC1C1G0</accession>
<dbReference type="EMBL" id="CM047898">
    <property type="protein sequence ID" value="KAJ0105793.1"/>
    <property type="molecule type" value="Genomic_DNA"/>
</dbReference>
<gene>
    <name evidence="1" type="ORF">Patl1_18159</name>
</gene>
<proteinExistence type="predicted"/>
<comment type="caution">
    <text evidence="1">The sequence shown here is derived from an EMBL/GenBank/DDBJ whole genome shotgun (WGS) entry which is preliminary data.</text>
</comment>